<dbReference type="SUPFAM" id="SSF50331">
    <property type="entry name" value="MOP-like"/>
    <property type="match status" value="1"/>
</dbReference>
<dbReference type="GO" id="GO:0016887">
    <property type="term" value="F:ATP hydrolysis activity"/>
    <property type="evidence" value="ECO:0007669"/>
    <property type="project" value="InterPro"/>
</dbReference>
<keyword evidence="2" id="KW-0547">Nucleotide-binding</keyword>
<dbReference type="PANTHER" id="PTHR42781:SF4">
    <property type="entry name" value="SPERMIDINE_PUTRESCINE IMPORT ATP-BINDING PROTEIN POTA"/>
    <property type="match status" value="1"/>
</dbReference>
<dbReference type="InterPro" id="IPR050093">
    <property type="entry name" value="ABC_SmlMolc_Importer"/>
</dbReference>
<keyword evidence="1" id="KW-0813">Transport</keyword>
<dbReference type="InterPro" id="IPR008995">
    <property type="entry name" value="Mo/tungstate-bd_C_term_dom"/>
</dbReference>
<accession>A0A437MLU6</accession>
<dbReference type="AlphaFoldDB" id="A0A437MLU6"/>
<dbReference type="Gene3D" id="3.40.50.300">
    <property type="entry name" value="P-loop containing nucleotide triphosphate hydrolases"/>
    <property type="match status" value="1"/>
</dbReference>
<comment type="caution">
    <text evidence="5">The sequence shown here is derived from an EMBL/GenBank/DDBJ whole genome shotgun (WGS) entry which is preliminary data.</text>
</comment>
<reference evidence="5 6" key="1">
    <citation type="submission" date="2019-01" db="EMBL/GenBank/DDBJ databases">
        <authorList>
            <person name="Chen W.-M."/>
        </authorList>
    </citation>
    <scope>NUCLEOTIDE SEQUENCE [LARGE SCALE GENOMIC DNA]</scope>
    <source>
        <strain evidence="5 6">CCP-6</strain>
    </source>
</reference>
<dbReference type="GO" id="GO:0005524">
    <property type="term" value="F:ATP binding"/>
    <property type="evidence" value="ECO:0007669"/>
    <property type="project" value="UniProtKB-KW"/>
</dbReference>
<dbReference type="InterPro" id="IPR003593">
    <property type="entry name" value="AAA+_ATPase"/>
</dbReference>
<dbReference type="InterPro" id="IPR017871">
    <property type="entry name" value="ABC_transporter-like_CS"/>
</dbReference>
<keyword evidence="3 5" id="KW-0067">ATP-binding</keyword>
<dbReference type="GO" id="GO:0015847">
    <property type="term" value="P:putrescine transport"/>
    <property type="evidence" value="ECO:0007669"/>
    <property type="project" value="UniProtKB-ARBA"/>
</dbReference>
<evidence type="ECO:0000256" key="2">
    <source>
        <dbReference type="ARBA" id="ARBA00022741"/>
    </source>
</evidence>
<name>A0A437MLU6_9PROT</name>
<evidence type="ECO:0000256" key="3">
    <source>
        <dbReference type="ARBA" id="ARBA00022840"/>
    </source>
</evidence>
<dbReference type="PROSITE" id="PS50893">
    <property type="entry name" value="ABC_TRANSPORTER_2"/>
    <property type="match status" value="1"/>
</dbReference>
<proteinExistence type="predicted"/>
<dbReference type="GO" id="GO:0043190">
    <property type="term" value="C:ATP-binding cassette (ABC) transporter complex"/>
    <property type="evidence" value="ECO:0007669"/>
    <property type="project" value="InterPro"/>
</dbReference>
<evidence type="ECO:0000259" key="4">
    <source>
        <dbReference type="PROSITE" id="PS50893"/>
    </source>
</evidence>
<dbReference type="EMBL" id="SACL01000001">
    <property type="protein sequence ID" value="RVT98638.1"/>
    <property type="molecule type" value="Genomic_DNA"/>
</dbReference>
<dbReference type="SMART" id="SM00382">
    <property type="entry name" value="AAA"/>
    <property type="match status" value="1"/>
</dbReference>
<feature type="domain" description="ABC transporter" evidence="4">
    <location>
        <begin position="10"/>
        <end position="240"/>
    </location>
</feature>
<dbReference type="SUPFAM" id="SSF52540">
    <property type="entry name" value="P-loop containing nucleoside triphosphate hydrolases"/>
    <property type="match status" value="1"/>
</dbReference>
<dbReference type="InterPro" id="IPR027417">
    <property type="entry name" value="P-loop_NTPase"/>
</dbReference>
<evidence type="ECO:0000313" key="6">
    <source>
        <dbReference type="Proteomes" id="UP000282957"/>
    </source>
</evidence>
<dbReference type="InterPro" id="IPR003439">
    <property type="entry name" value="ABC_transporter-like_ATP-bd"/>
</dbReference>
<dbReference type="Pfam" id="PF00005">
    <property type="entry name" value="ABC_tran"/>
    <property type="match status" value="1"/>
</dbReference>
<evidence type="ECO:0000256" key="1">
    <source>
        <dbReference type="ARBA" id="ARBA00022448"/>
    </source>
</evidence>
<dbReference type="RefSeq" id="WP_127785110.1">
    <property type="nucleotide sequence ID" value="NZ_SACL01000001.1"/>
</dbReference>
<dbReference type="PROSITE" id="PS00211">
    <property type="entry name" value="ABC_TRANSPORTER_1"/>
    <property type="match status" value="1"/>
</dbReference>
<dbReference type="GO" id="GO:0022857">
    <property type="term" value="F:transmembrane transporter activity"/>
    <property type="evidence" value="ECO:0007669"/>
    <property type="project" value="InterPro"/>
</dbReference>
<dbReference type="InterPro" id="IPR013611">
    <property type="entry name" value="Transp-assoc_OB_typ2"/>
</dbReference>
<dbReference type="Pfam" id="PF08402">
    <property type="entry name" value="TOBE_2"/>
    <property type="match status" value="1"/>
</dbReference>
<dbReference type="OrthoDB" id="9802264at2"/>
<sequence>MTSTLLSGRLQLDAVSRSFGKLKAVDGVSLDIAAGEFIAFLGPSGCGKTTLLRIIAGFETADAGSLLLDGRDVAGVPPNRRDVGLVFQNLALFPHLTVAENIAFGMELRGRPRAEVQAKVEEAISLVALGGLGGRRIQQLSGGQKQRVALARALVLKPSVLLLDEPLSALDMKLRRQLQQELKTLQRSTGTTFIFVTHDQEEALSMADRVAVFSSGRLEQFDTPQMLYRRPASRFVAEFVGDANIRDAGQLAPLGIAPPAGTLLVVRPEDCALGTAAEAAPIRREGTIEALDFVGPHARLRLVLDGLAEPWLALCPGALAAGLAPGGRALLGFDPARAASVPAA</sequence>
<dbReference type="PANTHER" id="PTHR42781">
    <property type="entry name" value="SPERMIDINE/PUTRESCINE IMPORT ATP-BINDING PROTEIN POTA"/>
    <property type="match status" value="1"/>
</dbReference>
<organism evidence="5 6">
    <name type="scientific">Rhodovarius crocodyli</name>
    <dbReference type="NCBI Taxonomy" id="1979269"/>
    <lineage>
        <taxon>Bacteria</taxon>
        <taxon>Pseudomonadati</taxon>
        <taxon>Pseudomonadota</taxon>
        <taxon>Alphaproteobacteria</taxon>
        <taxon>Acetobacterales</taxon>
        <taxon>Roseomonadaceae</taxon>
        <taxon>Rhodovarius</taxon>
    </lineage>
</organism>
<keyword evidence="6" id="KW-1185">Reference proteome</keyword>
<evidence type="ECO:0000313" key="5">
    <source>
        <dbReference type="EMBL" id="RVT98638.1"/>
    </source>
</evidence>
<protein>
    <submittedName>
        <fullName evidence="5">ABC transporter ATP-binding protein</fullName>
    </submittedName>
</protein>
<gene>
    <name evidence="5" type="ORF">EOD42_00540</name>
</gene>
<dbReference type="Proteomes" id="UP000282957">
    <property type="component" value="Unassembled WGS sequence"/>
</dbReference>
<dbReference type="FunFam" id="3.40.50.300:FF:000133">
    <property type="entry name" value="Spermidine/putrescine import ATP-binding protein PotA"/>
    <property type="match status" value="1"/>
</dbReference>